<comment type="caution">
    <text evidence="1">The sequence shown here is derived from an EMBL/GenBank/DDBJ whole genome shotgun (WGS) entry which is preliminary data.</text>
</comment>
<reference evidence="1" key="1">
    <citation type="journal article" date="2019" name="Sci. Rep.">
        <title>Draft genome of Tanacetum cinerariifolium, the natural source of mosquito coil.</title>
        <authorList>
            <person name="Yamashiro T."/>
            <person name="Shiraishi A."/>
            <person name="Satake H."/>
            <person name="Nakayama K."/>
        </authorList>
    </citation>
    <scope>NUCLEOTIDE SEQUENCE</scope>
</reference>
<dbReference type="EMBL" id="BKCJ010033050">
    <property type="protein sequence ID" value="GEV74944.1"/>
    <property type="molecule type" value="Genomic_DNA"/>
</dbReference>
<protein>
    <submittedName>
        <fullName evidence="1">Uncharacterized protein</fullName>
    </submittedName>
</protein>
<name>A0A699GPH1_TANCI</name>
<gene>
    <name evidence="1" type="ORF">Tci_146921</name>
</gene>
<sequence>MYWLSHLRVSKSHFKSTWLLILYPCNATIFYLLLPTRAAAGCLVAPLLARDTKTEGARSAKISQIESMNDTTKTTTNDINSGNSYFRPNLTGLLHGGKCYVSSHVAAGIVADSKRLTWPCDTIRNEKAAENRPSSSASQEGGHFSFVDTQIIDADRDARRQVLNRASISGSGAFPL</sequence>
<evidence type="ECO:0000313" key="1">
    <source>
        <dbReference type="EMBL" id="GEV74944.1"/>
    </source>
</evidence>
<organism evidence="1">
    <name type="scientific">Tanacetum cinerariifolium</name>
    <name type="common">Dalmatian daisy</name>
    <name type="synonym">Chrysanthemum cinerariifolium</name>
    <dbReference type="NCBI Taxonomy" id="118510"/>
    <lineage>
        <taxon>Eukaryota</taxon>
        <taxon>Viridiplantae</taxon>
        <taxon>Streptophyta</taxon>
        <taxon>Embryophyta</taxon>
        <taxon>Tracheophyta</taxon>
        <taxon>Spermatophyta</taxon>
        <taxon>Magnoliopsida</taxon>
        <taxon>eudicotyledons</taxon>
        <taxon>Gunneridae</taxon>
        <taxon>Pentapetalae</taxon>
        <taxon>asterids</taxon>
        <taxon>campanulids</taxon>
        <taxon>Asterales</taxon>
        <taxon>Asteraceae</taxon>
        <taxon>Asteroideae</taxon>
        <taxon>Anthemideae</taxon>
        <taxon>Anthemidinae</taxon>
        <taxon>Tanacetum</taxon>
    </lineage>
</organism>
<accession>A0A699GPH1</accession>
<proteinExistence type="predicted"/>
<dbReference type="AlphaFoldDB" id="A0A699GPH1"/>